<evidence type="ECO:0008006" key="3">
    <source>
        <dbReference type="Google" id="ProtNLM"/>
    </source>
</evidence>
<dbReference type="OMA" id="FIGKSHI"/>
<dbReference type="PANTHER" id="PTHR31286">
    <property type="entry name" value="GLYCINE-RICH CELL WALL STRUCTURAL PROTEIN 1.8-LIKE"/>
    <property type="match status" value="1"/>
</dbReference>
<dbReference type="AlphaFoldDB" id="A0AA38LHG6"/>
<feature type="non-terminal residue" evidence="1">
    <location>
        <position position="77"/>
    </location>
</feature>
<evidence type="ECO:0000313" key="2">
    <source>
        <dbReference type="Proteomes" id="UP000824469"/>
    </source>
</evidence>
<accession>A0AA38LHG6</accession>
<evidence type="ECO:0000313" key="1">
    <source>
        <dbReference type="EMBL" id="KAH9322625.1"/>
    </source>
</evidence>
<protein>
    <recommendedName>
        <fullName evidence="3">DUF4283 domain-containing protein</fullName>
    </recommendedName>
</protein>
<comment type="caution">
    <text evidence="1">The sequence shown here is derived from an EMBL/GenBank/DDBJ whole genome shotgun (WGS) entry which is preliminary data.</text>
</comment>
<dbReference type="EMBL" id="JAHRHJ020000003">
    <property type="protein sequence ID" value="KAH9322625.1"/>
    <property type="molecule type" value="Genomic_DNA"/>
</dbReference>
<feature type="non-terminal residue" evidence="1">
    <location>
        <position position="1"/>
    </location>
</feature>
<name>A0AA38LHG6_TAXCH</name>
<organism evidence="1 2">
    <name type="scientific">Taxus chinensis</name>
    <name type="common">Chinese yew</name>
    <name type="synonym">Taxus wallichiana var. chinensis</name>
    <dbReference type="NCBI Taxonomy" id="29808"/>
    <lineage>
        <taxon>Eukaryota</taxon>
        <taxon>Viridiplantae</taxon>
        <taxon>Streptophyta</taxon>
        <taxon>Embryophyta</taxon>
        <taxon>Tracheophyta</taxon>
        <taxon>Spermatophyta</taxon>
        <taxon>Pinopsida</taxon>
        <taxon>Pinidae</taxon>
        <taxon>Conifers II</taxon>
        <taxon>Cupressales</taxon>
        <taxon>Taxaceae</taxon>
        <taxon>Taxus</taxon>
    </lineage>
</organism>
<reference evidence="1 2" key="1">
    <citation type="journal article" date="2021" name="Nat. Plants">
        <title>The Taxus genome provides insights into paclitaxel biosynthesis.</title>
        <authorList>
            <person name="Xiong X."/>
            <person name="Gou J."/>
            <person name="Liao Q."/>
            <person name="Li Y."/>
            <person name="Zhou Q."/>
            <person name="Bi G."/>
            <person name="Li C."/>
            <person name="Du R."/>
            <person name="Wang X."/>
            <person name="Sun T."/>
            <person name="Guo L."/>
            <person name="Liang H."/>
            <person name="Lu P."/>
            <person name="Wu Y."/>
            <person name="Zhang Z."/>
            <person name="Ro D.K."/>
            <person name="Shang Y."/>
            <person name="Huang S."/>
            <person name="Yan J."/>
        </authorList>
    </citation>
    <scope>NUCLEOTIDE SEQUENCE [LARGE SCALE GENOMIC DNA]</scope>
    <source>
        <strain evidence="1">Ta-2019</strain>
    </source>
</reference>
<keyword evidence="2" id="KW-1185">Reference proteome</keyword>
<dbReference type="InterPro" id="IPR040256">
    <property type="entry name" value="At4g02000-like"/>
</dbReference>
<dbReference type="PANTHER" id="PTHR31286:SF180">
    <property type="entry name" value="OS10G0362600 PROTEIN"/>
    <property type="match status" value="1"/>
</dbReference>
<gene>
    <name evidence="1" type="ORF">KI387_017264</name>
</gene>
<proteinExistence type="predicted"/>
<sequence length="77" mass="8777">GPWFIGKSHITVQKWELDFNPYGNPVTEFLIWVNLPGLPLEFWEPEVLFGIAKSLGKPIALDPVTKAKTRLTHARFC</sequence>
<dbReference type="Proteomes" id="UP000824469">
    <property type="component" value="Unassembled WGS sequence"/>
</dbReference>